<evidence type="ECO:0008006" key="4">
    <source>
        <dbReference type="Google" id="ProtNLM"/>
    </source>
</evidence>
<feature type="compositionally biased region" description="Basic and acidic residues" evidence="1">
    <location>
        <begin position="93"/>
        <end position="106"/>
    </location>
</feature>
<dbReference type="OrthoDB" id="2985322at2759"/>
<sequence>MGQGPSVPQNKNPLVVNFRGRTAVITRHATYDETLAAIKTVKTFKPELSSRDVYLTAFIQRLGDEEFEITDDAWLKVIDSIDVLYIHIVGPNEERPPAPPYEEVKRIQPKNLSRPRTLAIEPRRD</sequence>
<proteinExistence type="predicted"/>
<keyword evidence="3" id="KW-1185">Reference proteome</keyword>
<evidence type="ECO:0000313" key="2">
    <source>
        <dbReference type="EMBL" id="KIY69407.1"/>
    </source>
</evidence>
<name>A0A0D7BFX4_9AGAR</name>
<protein>
    <recommendedName>
        <fullName evidence="4">PB1 domain-containing protein</fullName>
    </recommendedName>
</protein>
<dbReference type="AlphaFoldDB" id="A0A0D7BFX4"/>
<organism evidence="2 3">
    <name type="scientific">Cylindrobasidium torrendii FP15055 ss-10</name>
    <dbReference type="NCBI Taxonomy" id="1314674"/>
    <lineage>
        <taxon>Eukaryota</taxon>
        <taxon>Fungi</taxon>
        <taxon>Dikarya</taxon>
        <taxon>Basidiomycota</taxon>
        <taxon>Agaricomycotina</taxon>
        <taxon>Agaricomycetes</taxon>
        <taxon>Agaricomycetidae</taxon>
        <taxon>Agaricales</taxon>
        <taxon>Marasmiineae</taxon>
        <taxon>Physalacriaceae</taxon>
        <taxon>Cylindrobasidium</taxon>
    </lineage>
</organism>
<feature type="region of interest" description="Disordered" evidence="1">
    <location>
        <begin position="93"/>
        <end position="125"/>
    </location>
</feature>
<dbReference type="Proteomes" id="UP000054007">
    <property type="component" value="Unassembled WGS sequence"/>
</dbReference>
<evidence type="ECO:0000313" key="3">
    <source>
        <dbReference type="Proteomes" id="UP000054007"/>
    </source>
</evidence>
<gene>
    <name evidence="2" type="ORF">CYLTODRAFT_420699</name>
</gene>
<accession>A0A0D7BFX4</accession>
<reference evidence="2 3" key="1">
    <citation type="journal article" date="2015" name="Fungal Genet. Biol.">
        <title>Evolution of novel wood decay mechanisms in Agaricales revealed by the genome sequences of Fistulina hepatica and Cylindrobasidium torrendii.</title>
        <authorList>
            <person name="Floudas D."/>
            <person name="Held B.W."/>
            <person name="Riley R."/>
            <person name="Nagy L.G."/>
            <person name="Koehler G."/>
            <person name="Ransdell A.S."/>
            <person name="Younus H."/>
            <person name="Chow J."/>
            <person name="Chiniquy J."/>
            <person name="Lipzen A."/>
            <person name="Tritt A."/>
            <person name="Sun H."/>
            <person name="Haridas S."/>
            <person name="LaButti K."/>
            <person name="Ohm R.A."/>
            <person name="Kues U."/>
            <person name="Blanchette R.A."/>
            <person name="Grigoriev I.V."/>
            <person name="Minto R.E."/>
            <person name="Hibbett D.S."/>
        </authorList>
    </citation>
    <scope>NUCLEOTIDE SEQUENCE [LARGE SCALE GENOMIC DNA]</scope>
    <source>
        <strain evidence="2 3">FP15055 ss-10</strain>
    </source>
</reference>
<dbReference type="EMBL" id="KN880484">
    <property type="protein sequence ID" value="KIY69407.1"/>
    <property type="molecule type" value="Genomic_DNA"/>
</dbReference>
<evidence type="ECO:0000256" key="1">
    <source>
        <dbReference type="SAM" id="MobiDB-lite"/>
    </source>
</evidence>